<proteinExistence type="predicted"/>
<accession>A0A916LGC5</accession>
<dbReference type="AlphaFoldDB" id="A0A916LGC5"/>
<sequence length="90" mass="9571">MTSRSPATNGLNNSEYDCRLDVRSVNAQGRCGLAQTFSTLTAWAISCGRVTFSWPGMTMVTPPPGVVSTVTRALGTTPASFSRVIRSMSP</sequence>
<evidence type="ECO:0000313" key="2">
    <source>
        <dbReference type="Proteomes" id="UP000039021"/>
    </source>
</evidence>
<protein>
    <submittedName>
        <fullName evidence="1">IdeR</fullName>
    </submittedName>
</protein>
<evidence type="ECO:0000313" key="1">
    <source>
        <dbReference type="EMBL" id="CPB01338.1"/>
    </source>
</evidence>
<gene>
    <name evidence="1" type="primary">ideR</name>
    <name evidence="1" type="ORF">ERS007739_05005</name>
</gene>
<organism evidence="1 2">
    <name type="scientific">Mycobacterium tuberculosis</name>
    <dbReference type="NCBI Taxonomy" id="1773"/>
    <lineage>
        <taxon>Bacteria</taxon>
        <taxon>Bacillati</taxon>
        <taxon>Actinomycetota</taxon>
        <taxon>Actinomycetes</taxon>
        <taxon>Mycobacteriales</taxon>
        <taxon>Mycobacteriaceae</taxon>
        <taxon>Mycobacterium</taxon>
        <taxon>Mycobacterium tuberculosis complex</taxon>
    </lineage>
</organism>
<reference evidence="2" key="1">
    <citation type="submission" date="2015-03" db="EMBL/GenBank/DDBJ databases">
        <authorList>
            <consortium name="Pathogen Informatics"/>
        </authorList>
    </citation>
    <scope>NUCLEOTIDE SEQUENCE [LARGE SCALE GENOMIC DNA]</scope>
    <source>
        <strain evidence="2">N09902308</strain>
    </source>
</reference>
<dbReference type="Proteomes" id="UP000039021">
    <property type="component" value="Unassembled WGS sequence"/>
</dbReference>
<name>A0A916LGC5_MYCTX</name>
<comment type="caution">
    <text evidence="1">The sequence shown here is derived from an EMBL/GenBank/DDBJ whole genome shotgun (WGS) entry which is preliminary data.</text>
</comment>
<dbReference type="EMBL" id="CSBK01003545">
    <property type="protein sequence ID" value="CPB01338.1"/>
    <property type="molecule type" value="Genomic_DNA"/>
</dbReference>